<sequence length="145" mass="14908">MINEIRAQALAHAMELAKRAEELEASSIVKNASAFEAYLCGAIPCPASIDDAAGSSEPSLDLGACNAPISNWNRGQVLPLREGEFLGNDKDQPLTGCSVADCAHSNSSSVQDGESVGELPTPSRTETVAAPGDTEEAARTHGGAA</sequence>
<organism evidence="2 3">
    <name type="scientific">Acetobacter lambici</name>
    <dbReference type="NCBI Taxonomy" id="1332824"/>
    <lineage>
        <taxon>Bacteria</taxon>
        <taxon>Pseudomonadati</taxon>
        <taxon>Pseudomonadota</taxon>
        <taxon>Alphaproteobacteria</taxon>
        <taxon>Acetobacterales</taxon>
        <taxon>Acetobacteraceae</taxon>
        <taxon>Acetobacter</taxon>
    </lineage>
</organism>
<evidence type="ECO:0000313" key="2">
    <source>
        <dbReference type="EMBL" id="MCP1258528.1"/>
    </source>
</evidence>
<proteinExistence type="predicted"/>
<comment type="caution">
    <text evidence="2">The sequence shown here is derived from an EMBL/GenBank/DDBJ whole genome shotgun (WGS) entry which is preliminary data.</text>
</comment>
<gene>
    <name evidence="2" type="ORF">NKW50_07980</name>
</gene>
<name>A0ABT1F057_9PROT</name>
<reference evidence="2 3" key="1">
    <citation type="submission" date="2022-06" db="EMBL/GenBank/DDBJ databases">
        <title>Acetobacer genomes from food samples.</title>
        <authorList>
            <person name="Sombolestani A."/>
        </authorList>
    </citation>
    <scope>NUCLEOTIDE SEQUENCE [LARGE SCALE GENOMIC DNA]</scope>
    <source>
        <strain evidence="2 3">R-83285</strain>
    </source>
</reference>
<dbReference type="EMBL" id="JAMYZZ010000011">
    <property type="protein sequence ID" value="MCP1258528.1"/>
    <property type="molecule type" value="Genomic_DNA"/>
</dbReference>
<feature type="region of interest" description="Disordered" evidence="1">
    <location>
        <begin position="103"/>
        <end position="145"/>
    </location>
</feature>
<keyword evidence="3" id="KW-1185">Reference proteome</keyword>
<dbReference type="Proteomes" id="UP001523528">
    <property type="component" value="Unassembled WGS sequence"/>
</dbReference>
<accession>A0ABT1F057</accession>
<protein>
    <submittedName>
        <fullName evidence="2">Uncharacterized protein</fullName>
    </submittedName>
</protein>
<dbReference type="RefSeq" id="WP_253543883.1">
    <property type="nucleotide sequence ID" value="NZ_JAMYZY010000023.1"/>
</dbReference>
<evidence type="ECO:0000256" key="1">
    <source>
        <dbReference type="SAM" id="MobiDB-lite"/>
    </source>
</evidence>
<evidence type="ECO:0000313" key="3">
    <source>
        <dbReference type="Proteomes" id="UP001523528"/>
    </source>
</evidence>